<dbReference type="InterPro" id="IPR047817">
    <property type="entry name" value="ABC2_TM_bact-type"/>
</dbReference>
<dbReference type="PANTHER" id="PTHR30294">
    <property type="entry name" value="MEMBRANE COMPONENT OF ABC TRANSPORTER YHHJ-RELATED"/>
    <property type="match status" value="1"/>
</dbReference>
<keyword evidence="4" id="KW-1003">Cell membrane</keyword>
<dbReference type="InterPro" id="IPR013525">
    <property type="entry name" value="ABC2_TM"/>
</dbReference>
<dbReference type="Gene3D" id="3.40.1710.10">
    <property type="entry name" value="abc type-2 transporter like domain"/>
    <property type="match status" value="1"/>
</dbReference>
<evidence type="ECO:0000256" key="7">
    <source>
        <dbReference type="ARBA" id="ARBA00023136"/>
    </source>
</evidence>
<feature type="domain" description="ABC transmembrane type-2" evidence="9">
    <location>
        <begin position="102"/>
        <end position="336"/>
    </location>
</feature>
<dbReference type="PROSITE" id="PS51012">
    <property type="entry name" value="ABC_TM2"/>
    <property type="match status" value="1"/>
</dbReference>
<dbReference type="Pfam" id="PF12698">
    <property type="entry name" value="ABC2_membrane_3"/>
    <property type="match status" value="1"/>
</dbReference>
<feature type="transmembrane region" description="Helical" evidence="8">
    <location>
        <begin position="311"/>
        <end position="333"/>
    </location>
</feature>
<evidence type="ECO:0000256" key="8">
    <source>
        <dbReference type="SAM" id="Phobius"/>
    </source>
</evidence>
<keyword evidence="5 8" id="KW-0812">Transmembrane</keyword>
<feature type="transmembrane region" description="Helical" evidence="8">
    <location>
        <begin position="256"/>
        <end position="276"/>
    </location>
</feature>
<comment type="subcellular location">
    <subcellularLocation>
        <location evidence="1">Cell membrane</location>
        <topology evidence="1">Multi-pass membrane protein</topology>
    </subcellularLocation>
</comment>
<evidence type="ECO:0000256" key="5">
    <source>
        <dbReference type="ARBA" id="ARBA00022692"/>
    </source>
</evidence>
<dbReference type="InterPro" id="IPR051449">
    <property type="entry name" value="ABC-2_transporter_component"/>
</dbReference>
<sequence length="342" mass="37154">ERPATILYSNMDDGAAGKHLLTELENTGDYKLVEKTDEANLRESIIDQNGEAGVLIPQNFTSALLAGEEPQISVYELKATETSIMVKMKISVIADEMRNTAGLIGAARTEATDSDSQFAAVMQRAEQHSVGSIRTDYDLYPKEGLSIVTGFTLMFLMGLVTSSVSLIMDDRRERTMKRMFSAPVRSYEIALGNFLGSFIVGLIQIVVVLALGRYVLQFDFGLPLYLYFLVLAAFMLVSMGLASTVAGLIRNPNNTGMLNSLILTPTCMLGGCFWPLSIMPDYMQKAANFVPQKWAIQAIDIAATGGGWNELWLPFAILGLMAAVLLAIGSAILRPSEAGINA</sequence>
<comment type="caution">
    <text evidence="10">The sequence shown here is derived from an EMBL/GenBank/DDBJ whole genome shotgun (WGS) entry which is preliminary data.</text>
</comment>
<evidence type="ECO:0000313" key="10">
    <source>
        <dbReference type="EMBL" id="OMD18597.1"/>
    </source>
</evidence>
<reference evidence="10 11" key="1">
    <citation type="submission" date="2016-11" db="EMBL/GenBank/DDBJ databases">
        <title>Paenibacillus species isolates.</title>
        <authorList>
            <person name="Beno S.M."/>
        </authorList>
    </citation>
    <scope>NUCLEOTIDE SEQUENCE [LARGE SCALE GENOMIC DNA]</scope>
    <source>
        <strain evidence="10 11">FSL H7-0433</strain>
    </source>
</reference>
<dbReference type="PANTHER" id="PTHR30294:SF45">
    <property type="entry name" value="LINEARMYCIN RESISTANCE PERMEASE PROTEIN LNRN"/>
    <property type="match status" value="1"/>
</dbReference>
<dbReference type="EMBL" id="MPVP01000258">
    <property type="protein sequence ID" value="OMD18597.1"/>
    <property type="molecule type" value="Genomic_DNA"/>
</dbReference>
<evidence type="ECO:0000259" key="9">
    <source>
        <dbReference type="PROSITE" id="PS51012"/>
    </source>
</evidence>
<comment type="similarity">
    <text evidence="2">Belongs to the ABC-2 integral membrane protein family.</text>
</comment>
<keyword evidence="6 8" id="KW-1133">Transmembrane helix</keyword>
<evidence type="ECO:0000256" key="6">
    <source>
        <dbReference type="ARBA" id="ARBA00022989"/>
    </source>
</evidence>
<feature type="transmembrane region" description="Helical" evidence="8">
    <location>
        <begin position="189"/>
        <end position="212"/>
    </location>
</feature>
<feature type="transmembrane region" description="Helical" evidence="8">
    <location>
        <begin position="224"/>
        <end position="249"/>
    </location>
</feature>
<name>A0ABX3GKA1_9BACL</name>
<gene>
    <name evidence="10" type="ORF">BSO21_26265</name>
</gene>
<protein>
    <submittedName>
        <fullName evidence="10">ABC transporter</fullName>
    </submittedName>
</protein>
<feature type="transmembrane region" description="Helical" evidence="8">
    <location>
        <begin position="144"/>
        <end position="168"/>
    </location>
</feature>
<evidence type="ECO:0000256" key="3">
    <source>
        <dbReference type="ARBA" id="ARBA00022448"/>
    </source>
</evidence>
<dbReference type="RefSeq" id="WP_076220155.1">
    <property type="nucleotide sequence ID" value="NZ_MPVP01000258.1"/>
</dbReference>
<feature type="non-terminal residue" evidence="10">
    <location>
        <position position="1"/>
    </location>
</feature>
<evidence type="ECO:0000313" key="11">
    <source>
        <dbReference type="Proteomes" id="UP000187158"/>
    </source>
</evidence>
<evidence type="ECO:0000256" key="1">
    <source>
        <dbReference type="ARBA" id="ARBA00004651"/>
    </source>
</evidence>
<proteinExistence type="inferred from homology"/>
<evidence type="ECO:0000256" key="4">
    <source>
        <dbReference type="ARBA" id="ARBA00022475"/>
    </source>
</evidence>
<keyword evidence="3" id="KW-0813">Transport</keyword>
<dbReference type="Proteomes" id="UP000187158">
    <property type="component" value="Unassembled WGS sequence"/>
</dbReference>
<keyword evidence="7 8" id="KW-0472">Membrane</keyword>
<organism evidence="10 11">
    <name type="scientific">Paenibacillus odorifer</name>
    <dbReference type="NCBI Taxonomy" id="189426"/>
    <lineage>
        <taxon>Bacteria</taxon>
        <taxon>Bacillati</taxon>
        <taxon>Bacillota</taxon>
        <taxon>Bacilli</taxon>
        <taxon>Bacillales</taxon>
        <taxon>Paenibacillaceae</taxon>
        <taxon>Paenibacillus</taxon>
    </lineage>
</organism>
<evidence type="ECO:0000256" key="2">
    <source>
        <dbReference type="ARBA" id="ARBA00007783"/>
    </source>
</evidence>
<keyword evidence="11" id="KW-1185">Reference proteome</keyword>
<accession>A0ABX3GKA1</accession>